<dbReference type="RefSeq" id="WP_235816907.1">
    <property type="nucleotide sequence ID" value="NZ_FKBS01000017.1"/>
</dbReference>
<dbReference type="GO" id="GO:0051082">
    <property type="term" value="F:unfolded protein binding"/>
    <property type="evidence" value="ECO:0007669"/>
    <property type="project" value="UniProtKB-UniRule"/>
</dbReference>
<evidence type="ECO:0000256" key="2">
    <source>
        <dbReference type="ARBA" id="ARBA00022596"/>
    </source>
</evidence>
<feature type="compositionally biased region" description="Basic and acidic residues" evidence="5">
    <location>
        <begin position="215"/>
        <end position="268"/>
    </location>
</feature>
<dbReference type="GO" id="GO:0005737">
    <property type="term" value="C:cytoplasm"/>
    <property type="evidence" value="ECO:0007669"/>
    <property type="project" value="UniProtKB-SubCell"/>
</dbReference>
<dbReference type="Gene3D" id="2.60.260.20">
    <property type="entry name" value="Urease metallochaperone UreE, N-terminal domain"/>
    <property type="match status" value="1"/>
</dbReference>
<feature type="region of interest" description="Disordered" evidence="5">
    <location>
        <begin position="149"/>
        <end position="268"/>
    </location>
</feature>
<protein>
    <recommendedName>
        <fullName evidence="4">Urease accessory protein UreE</fullName>
    </recommendedName>
</protein>
<evidence type="ECO:0000256" key="3">
    <source>
        <dbReference type="ARBA" id="ARBA00023186"/>
    </source>
</evidence>
<dbReference type="GO" id="GO:0016151">
    <property type="term" value="F:nickel cation binding"/>
    <property type="evidence" value="ECO:0007669"/>
    <property type="project" value="UniProtKB-UniRule"/>
</dbReference>
<keyword evidence="3 4" id="KW-0143">Chaperone</keyword>
<keyword evidence="2 4" id="KW-0533">Nickel</keyword>
<dbReference type="InterPro" id="IPR004029">
    <property type="entry name" value="UreE_N"/>
</dbReference>
<evidence type="ECO:0000256" key="4">
    <source>
        <dbReference type="HAMAP-Rule" id="MF_00822"/>
    </source>
</evidence>
<dbReference type="Proteomes" id="UP000077037">
    <property type="component" value="Unassembled WGS sequence"/>
</dbReference>
<evidence type="ECO:0000313" key="8">
    <source>
        <dbReference type="Proteomes" id="UP000077037"/>
    </source>
</evidence>
<evidence type="ECO:0000313" key="7">
    <source>
        <dbReference type="EMBL" id="SAI40040.1"/>
    </source>
</evidence>
<feature type="compositionally biased region" description="Basic and acidic residues" evidence="5">
    <location>
        <begin position="156"/>
        <end position="171"/>
    </location>
</feature>
<dbReference type="InterPro" id="IPR012406">
    <property type="entry name" value="UreE"/>
</dbReference>
<feature type="domain" description="UreE urease accessory N-terminal" evidence="6">
    <location>
        <begin position="17"/>
        <end position="81"/>
    </location>
</feature>
<dbReference type="GO" id="GO:0006457">
    <property type="term" value="P:protein folding"/>
    <property type="evidence" value="ECO:0007669"/>
    <property type="project" value="InterPro"/>
</dbReference>
<feature type="compositionally biased region" description="Basic and acidic residues" evidence="5">
    <location>
        <begin position="198"/>
        <end position="207"/>
    </location>
</feature>
<dbReference type="SMART" id="SM00988">
    <property type="entry name" value="UreE_N"/>
    <property type="match status" value="1"/>
</dbReference>
<dbReference type="Gene3D" id="3.30.70.790">
    <property type="entry name" value="UreE, C-terminal domain"/>
    <property type="match status" value="1"/>
</dbReference>
<proteinExistence type="inferred from homology"/>
<dbReference type="AlphaFoldDB" id="A0A157Q386"/>
<reference evidence="7 8" key="1">
    <citation type="submission" date="2016-03" db="EMBL/GenBank/DDBJ databases">
        <authorList>
            <consortium name="Pathogen Informatics"/>
        </authorList>
    </citation>
    <scope>NUCLEOTIDE SEQUENCE [LARGE SCALE GENOMIC DNA]</scope>
    <source>
        <strain evidence="7 8">NCTC13364</strain>
    </source>
</reference>
<dbReference type="SUPFAM" id="SSF69287">
    <property type="entry name" value="Urease metallochaperone UreE, N-terminal domain"/>
    <property type="match status" value="1"/>
</dbReference>
<sequence>MAQRYFLFQKMIRIEKVLGDESSIAAPLRRRAAALTLAYEHRCRSRLDVTLDDGREAALSLPPDTLLRDGAILIATDGTLVRVAAAQQPVLRVTSPDPLLLARAAYQLGKRHTPVQVQADALYLEDAPALRDLLRRLGVRVEEAQVAFEPEPDADLGGHGHGHDHAHEGHVHGPQCGHGHGHDHTHAHEKHVHGPGCGHDHGHDHPQHVHGPGCGHDHGHEHSHDHSHGHDDHVHGHDHKPAQAHDHRHDHVHAHEHGNDPKHDHRRK</sequence>
<organism evidence="7 8">
    <name type="scientific">Bordetella ansorpii</name>
    <dbReference type="NCBI Taxonomy" id="288768"/>
    <lineage>
        <taxon>Bacteria</taxon>
        <taxon>Pseudomonadati</taxon>
        <taxon>Pseudomonadota</taxon>
        <taxon>Betaproteobacteria</taxon>
        <taxon>Burkholderiales</taxon>
        <taxon>Alcaligenaceae</taxon>
        <taxon>Bordetella</taxon>
    </lineage>
</organism>
<keyword evidence="1 4" id="KW-0963">Cytoplasm</keyword>
<dbReference type="CDD" id="cd00571">
    <property type="entry name" value="UreE"/>
    <property type="match status" value="1"/>
</dbReference>
<accession>A0A157Q386</accession>
<evidence type="ECO:0000259" key="6">
    <source>
        <dbReference type="SMART" id="SM00988"/>
    </source>
</evidence>
<comment type="similarity">
    <text evidence="4">Belongs to the UreE family.</text>
</comment>
<comment type="subcellular location">
    <subcellularLocation>
        <location evidence="4">Cytoplasm</location>
    </subcellularLocation>
</comment>
<evidence type="ECO:0000256" key="1">
    <source>
        <dbReference type="ARBA" id="ARBA00022490"/>
    </source>
</evidence>
<dbReference type="Pfam" id="PF02814">
    <property type="entry name" value="UreE_N"/>
    <property type="match status" value="1"/>
</dbReference>
<dbReference type="SUPFAM" id="SSF69737">
    <property type="entry name" value="Urease metallochaperone UreE, C-terminal domain"/>
    <property type="match status" value="1"/>
</dbReference>
<gene>
    <name evidence="4 7" type="primary">ureE</name>
    <name evidence="7" type="ORF">SAMEA1982600_03151</name>
</gene>
<dbReference type="HAMAP" id="MF_00822">
    <property type="entry name" value="UreE"/>
    <property type="match status" value="1"/>
</dbReference>
<evidence type="ECO:0000256" key="5">
    <source>
        <dbReference type="SAM" id="MobiDB-lite"/>
    </source>
</evidence>
<dbReference type="EMBL" id="FKBS01000017">
    <property type="protein sequence ID" value="SAI40040.1"/>
    <property type="molecule type" value="Genomic_DNA"/>
</dbReference>
<dbReference type="InterPro" id="IPR036118">
    <property type="entry name" value="UreE_N_sf"/>
</dbReference>
<comment type="function">
    <text evidence="4">Involved in urease metallocenter assembly. Binds nickel. Probably functions as a nickel donor during metallocenter assembly.</text>
</comment>
<name>A0A157Q386_9BORD</name>